<dbReference type="EMBL" id="CAADFI010000282">
    <property type="protein sequence ID" value="VFK02467.1"/>
    <property type="molecule type" value="Genomic_DNA"/>
</dbReference>
<proteinExistence type="predicted"/>
<sequence>MMKPPVITVLAVECSVKYGYPFMIFSHEAIHLTSAFSDIAMMEEHGSHIKETLGISELPLIVKTITVGVKHHGNKDFFMVTELGDPKIDRQIKGKPSEATGIPRHAMKRHFHINDPDFDPVRNMGLSPGHVGPFPYFVRNLAHILFLRKEIPCQFVAIRLTPFDTLIIIEILFEMLMMAYMKWKGREVIFISADDN</sequence>
<protein>
    <submittedName>
        <fullName evidence="2">Uncharacterized protein</fullName>
    </submittedName>
</protein>
<evidence type="ECO:0000313" key="3">
    <source>
        <dbReference type="EMBL" id="VFK05567.1"/>
    </source>
</evidence>
<organism evidence="2">
    <name type="scientific">Candidatus Kentrum eta</name>
    <dbReference type="NCBI Taxonomy" id="2126337"/>
    <lineage>
        <taxon>Bacteria</taxon>
        <taxon>Pseudomonadati</taxon>
        <taxon>Pseudomonadota</taxon>
        <taxon>Gammaproteobacteria</taxon>
        <taxon>Candidatus Kentrum</taxon>
    </lineage>
</organism>
<accession>A0A450VCZ0</accession>
<gene>
    <name evidence="2" type="ORF">BECKH772A_GA0070896_102811</name>
    <name evidence="1" type="ORF">BECKH772B_GA0070898_102824</name>
    <name evidence="3" type="ORF">BECKH772C_GA0070978_102831</name>
</gene>
<dbReference type="EMBL" id="CAADFG010000281">
    <property type="protein sequence ID" value="VFK02628.1"/>
    <property type="molecule type" value="Genomic_DNA"/>
</dbReference>
<reference evidence="2" key="1">
    <citation type="submission" date="2019-02" db="EMBL/GenBank/DDBJ databases">
        <authorList>
            <person name="Gruber-Vodicka R. H."/>
            <person name="Seah K. B. B."/>
        </authorList>
    </citation>
    <scope>NUCLEOTIDE SEQUENCE</scope>
    <source>
        <strain evidence="3">BECK_SA2B12</strain>
        <strain evidence="2">BECK_SA2B15</strain>
        <strain evidence="1">BECK_SA2B20</strain>
    </source>
</reference>
<evidence type="ECO:0000313" key="1">
    <source>
        <dbReference type="EMBL" id="VFK02467.1"/>
    </source>
</evidence>
<dbReference type="AlphaFoldDB" id="A0A450VCZ0"/>
<evidence type="ECO:0000313" key="2">
    <source>
        <dbReference type="EMBL" id="VFK02628.1"/>
    </source>
</evidence>
<name>A0A450VCZ0_9GAMM</name>
<dbReference type="EMBL" id="CAADFJ010000283">
    <property type="protein sequence ID" value="VFK05567.1"/>
    <property type="molecule type" value="Genomic_DNA"/>
</dbReference>